<dbReference type="AlphaFoldDB" id="A0AAD6TZ13"/>
<evidence type="ECO:0000313" key="7">
    <source>
        <dbReference type="Proteomes" id="UP001222325"/>
    </source>
</evidence>
<protein>
    <submittedName>
        <fullName evidence="1">Uncharacterized protein</fullName>
    </submittedName>
</protein>
<dbReference type="EMBL" id="JARJCN010000061">
    <property type="protein sequence ID" value="KAJ7079245.1"/>
    <property type="molecule type" value="Genomic_DNA"/>
</dbReference>
<dbReference type="EMBL" id="JARJCN010000061">
    <property type="protein sequence ID" value="KAJ7079257.1"/>
    <property type="molecule type" value="Genomic_DNA"/>
</dbReference>
<evidence type="ECO:0000313" key="1">
    <source>
        <dbReference type="EMBL" id="KAJ7079245.1"/>
    </source>
</evidence>
<gene>
    <name evidence="1" type="ORF">B0H15DRAFT_858785</name>
    <name evidence="2" type="ORF">B0H15DRAFT_858788</name>
    <name evidence="3" type="ORF">B0H15DRAFT_858791</name>
    <name evidence="4" type="ORF">B0H15DRAFT_858797</name>
    <name evidence="5" type="ORF">B0H15DRAFT_858800</name>
    <name evidence="6" type="ORF">B0H15DRAFT_858803</name>
</gene>
<evidence type="ECO:0000313" key="4">
    <source>
        <dbReference type="EMBL" id="KAJ7079254.1"/>
    </source>
</evidence>
<accession>A0AAD6TZ13</accession>
<evidence type="ECO:0000313" key="2">
    <source>
        <dbReference type="EMBL" id="KAJ7079247.1"/>
    </source>
</evidence>
<name>A0AAD6TZ13_9AGAR</name>
<evidence type="ECO:0000313" key="3">
    <source>
        <dbReference type="EMBL" id="KAJ7079250.1"/>
    </source>
</evidence>
<dbReference type="EMBL" id="JARJCN010000061">
    <property type="protein sequence ID" value="KAJ7079254.1"/>
    <property type="molecule type" value="Genomic_DNA"/>
</dbReference>
<dbReference type="EMBL" id="JARJCN010000061">
    <property type="protein sequence ID" value="KAJ7079260.1"/>
    <property type="molecule type" value="Genomic_DNA"/>
</dbReference>
<evidence type="ECO:0000313" key="5">
    <source>
        <dbReference type="EMBL" id="KAJ7079257.1"/>
    </source>
</evidence>
<dbReference type="Proteomes" id="UP001222325">
    <property type="component" value="Unassembled WGS sequence"/>
</dbReference>
<comment type="caution">
    <text evidence="1">The sequence shown here is derived from an EMBL/GenBank/DDBJ whole genome shotgun (WGS) entry which is preliminary data.</text>
</comment>
<proteinExistence type="predicted"/>
<keyword evidence="7" id="KW-1185">Reference proteome</keyword>
<reference evidence="1" key="1">
    <citation type="submission" date="2023-03" db="EMBL/GenBank/DDBJ databases">
        <title>Massive genome expansion in bonnet fungi (Mycena s.s.) driven by repeated elements and novel gene families across ecological guilds.</title>
        <authorList>
            <consortium name="Lawrence Berkeley National Laboratory"/>
            <person name="Harder C.B."/>
            <person name="Miyauchi S."/>
            <person name="Viragh M."/>
            <person name="Kuo A."/>
            <person name="Thoen E."/>
            <person name="Andreopoulos B."/>
            <person name="Lu D."/>
            <person name="Skrede I."/>
            <person name="Drula E."/>
            <person name="Henrissat B."/>
            <person name="Morin E."/>
            <person name="Kohler A."/>
            <person name="Barry K."/>
            <person name="LaButti K."/>
            <person name="Morin E."/>
            <person name="Salamov A."/>
            <person name="Lipzen A."/>
            <person name="Mereny Z."/>
            <person name="Hegedus B."/>
            <person name="Baldrian P."/>
            <person name="Stursova M."/>
            <person name="Weitz H."/>
            <person name="Taylor A."/>
            <person name="Grigoriev I.V."/>
            <person name="Nagy L.G."/>
            <person name="Martin F."/>
            <person name="Kauserud H."/>
        </authorList>
    </citation>
    <scope>NUCLEOTIDE SEQUENCE</scope>
    <source>
        <strain evidence="1">CBHHK173m</strain>
    </source>
</reference>
<evidence type="ECO:0000313" key="6">
    <source>
        <dbReference type="EMBL" id="KAJ7079260.1"/>
    </source>
</evidence>
<sequence>MYRVRLRPFSANALVLHWSLDVLIGCFPTLNCGSAPALAQNWAPPSKSLSASQNSQVIKRSLLQYSSSKGLETAQAGLSLWSQGVSGPIGVSLRSSASNTLKQVFALKRPYH</sequence>
<dbReference type="EMBL" id="JARJCN010000061">
    <property type="protein sequence ID" value="KAJ7079247.1"/>
    <property type="molecule type" value="Genomic_DNA"/>
</dbReference>
<dbReference type="EMBL" id="JARJCN010000061">
    <property type="protein sequence ID" value="KAJ7079250.1"/>
    <property type="molecule type" value="Genomic_DNA"/>
</dbReference>
<organism evidence="1 7">
    <name type="scientific">Mycena belliarum</name>
    <dbReference type="NCBI Taxonomy" id="1033014"/>
    <lineage>
        <taxon>Eukaryota</taxon>
        <taxon>Fungi</taxon>
        <taxon>Dikarya</taxon>
        <taxon>Basidiomycota</taxon>
        <taxon>Agaricomycotina</taxon>
        <taxon>Agaricomycetes</taxon>
        <taxon>Agaricomycetidae</taxon>
        <taxon>Agaricales</taxon>
        <taxon>Marasmiineae</taxon>
        <taxon>Mycenaceae</taxon>
        <taxon>Mycena</taxon>
    </lineage>
</organism>